<dbReference type="EMBL" id="JAUTXT010000001">
    <property type="protein sequence ID" value="KAK3680124.1"/>
    <property type="molecule type" value="Genomic_DNA"/>
</dbReference>
<sequence length="136" mass="14046">MAFTILPLMAIAATALAGPIASAAQQPRAASSPSPTATKPPTLVLRDGPVITTIPVSSCYNYADPHAGSTGIDGCSCDGYDDLLPRTSIDDTLRDYSAVTTAIETTVNGFPFTRTMSNEAIVAYASTTIYPGGGVW</sequence>
<organism evidence="2 3">
    <name type="scientific">Recurvomyces mirabilis</name>
    <dbReference type="NCBI Taxonomy" id="574656"/>
    <lineage>
        <taxon>Eukaryota</taxon>
        <taxon>Fungi</taxon>
        <taxon>Dikarya</taxon>
        <taxon>Ascomycota</taxon>
        <taxon>Pezizomycotina</taxon>
        <taxon>Dothideomycetes</taxon>
        <taxon>Dothideomycetidae</taxon>
        <taxon>Mycosphaerellales</taxon>
        <taxon>Teratosphaeriaceae</taxon>
        <taxon>Recurvomyces</taxon>
    </lineage>
</organism>
<feature type="signal peptide" evidence="1">
    <location>
        <begin position="1"/>
        <end position="17"/>
    </location>
</feature>
<evidence type="ECO:0000313" key="3">
    <source>
        <dbReference type="Proteomes" id="UP001274830"/>
    </source>
</evidence>
<dbReference type="Proteomes" id="UP001274830">
    <property type="component" value="Unassembled WGS sequence"/>
</dbReference>
<comment type="caution">
    <text evidence="2">The sequence shown here is derived from an EMBL/GenBank/DDBJ whole genome shotgun (WGS) entry which is preliminary data.</text>
</comment>
<keyword evidence="3" id="KW-1185">Reference proteome</keyword>
<keyword evidence="1" id="KW-0732">Signal</keyword>
<evidence type="ECO:0000313" key="2">
    <source>
        <dbReference type="EMBL" id="KAK3680124.1"/>
    </source>
</evidence>
<evidence type="ECO:0000256" key="1">
    <source>
        <dbReference type="SAM" id="SignalP"/>
    </source>
</evidence>
<proteinExistence type="predicted"/>
<name>A0AAE0WY24_9PEZI</name>
<protein>
    <submittedName>
        <fullName evidence="2">Uncharacterized protein</fullName>
    </submittedName>
</protein>
<gene>
    <name evidence="2" type="ORF">LTR78_000501</name>
</gene>
<accession>A0AAE0WY24</accession>
<reference evidence="2" key="1">
    <citation type="submission" date="2023-07" db="EMBL/GenBank/DDBJ databases">
        <title>Black Yeasts Isolated from many extreme environments.</title>
        <authorList>
            <person name="Coleine C."/>
            <person name="Stajich J.E."/>
            <person name="Selbmann L."/>
        </authorList>
    </citation>
    <scope>NUCLEOTIDE SEQUENCE</scope>
    <source>
        <strain evidence="2">CCFEE 5485</strain>
    </source>
</reference>
<dbReference type="AlphaFoldDB" id="A0AAE0WY24"/>
<feature type="chain" id="PRO_5041926601" evidence="1">
    <location>
        <begin position="18"/>
        <end position="136"/>
    </location>
</feature>